<name>A0AAJ0F6U0_9PEZI</name>
<evidence type="ECO:0000256" key="3">
    <source>
        <dbReference type="ARBA" id="ARBA00022989"/>
    </source>
</evidence>
<accession>A0AAJ0F6U0</accession>
<keyword evidence="3 7" id="KW-1133">Transmembrane helix</keyword>
<dbReference type="PANTHER" id="PTHR33048:SF47">
    <property type="entry name" value="INTEGRAL MEMBRANE PROTEIN-RELATED"/>
    <property type="match status" value="1"/>
</dbReference>
<dbReference type="InterPro" id="IPR049326">
    <property type="entry name" value="Rhodopsin_dom_fungi"/>
</dbReference>
<feature type="transmembrane region" description="Helical" evidence="7">
    <location>
        <begin position="34"/>
        <end position="56"/>
    </location>
</feature>
<feature type="transmembrane region" description="Helical" evidence="7">
    <location>
        <begin position="268"/>
        <end position="292"/>
    </location>
</feature>
<feature type="compositionally biased region" description="Gly residues" evidence="6">
    <location>
        <begin position="352"/>
        <end position="368"/>
    </location>
</feature>
<comment type="similarity">
    <text evidence="5">Belongs to the SAT4 family.</text>
</comment>
<keyword evidence="10" id="KW-1185">Reference proteome</keyword>
<dbReference type="InterPro" id="IPR052337">
    <property type="entry name" value="SAT4-like"/>
</dbReference>
<evidence type="ECO:0000256" key="1">
    <source>
        <dbReference type="ARBA" id="ARBA00004141"/>
    </source>
</evidence>
<reference evidence="9" key="1">
    <citation type="submission" date="2023-06" db="EMBL/GenBank/DDBJ databases">
        <title>Genome-scale phylogeny and comparative genomics of the fungal order Sordariales.</title>
        <authorList>
            <consortium name="Lawrence Berkeley National Laboratory"/>
            <person name="Hensen N."/>
            <person name="Bonometti L."/>
            <person name="Westerberg I."/>
            <person name="Brannstrom I.O."/>
            <person name="Guillou S."/>
            <person name="Cros-Aarteil S."/>
            <person name="Calhoun S."/>
            <person name="Haridas S."/>
            <person name="Kuo A."/>
            <person name="Mondo S."/>
            <person name="Pangilinan J."/>
            <person name="Riley R."/>
            <person name="Labutti K."/>
            <person name="Andreopoulos B."/>
            <person name="Lipzen A."/>
            <person name="Chen C."/>
            <person name="Yanf M."/>
            <person name="Daum C."/>
            <person name="Ng V."/>
            <person name="Clum A."/>
            <person name="Steindorff A."/>
            <person name="Ohm R."/>
            <person name="Martin F."/>
            <person name="Silar P."/>
            <person name="Natvig D."/>
            <person name="Lalanne C."/>
            <person name="Gautier V."/>
            <person name="Ament-Velasquez S.L."/>
            <person name="Kruys A."/>
            <person name="Hutchinson M.I."/>
            <person name="Powell A.J."/>
            <person name="Barry K."/>
            <person name="Miller A.N."/>
            <person name="Grigoriev I.V."/>
            <person name="Debuchy R."/>
            <person name="Gladieux P."/>
            <person name="Thoren M.H."/>
            <person name="Johannesson H."/>
        </authorList>
    </citation>
    <scope>NUCLEOTIDE SEQUENCE</scope>
    <source>
        <strain evidence="9">PSN4</strain>
    </source>
</reference>
<evidence type="ECO:0000256" key="2">
    <source>
        <dbReference type="ARBA" id="ARBA00022692"/>
    </source>
</evidence>
<dbReference type="PANTHER" id="PTHR33048">
    <property type="entry name" value="PTH11-LIKE INTEGRAL MEMBRANE PROTEIN (AFU_ORTHOLOGUE AFUA_5G11245)"/>
    <property type="match status" value="1"/>
</dbReference>
<comment type="caution">
    <text evidence="9">The sequence shown here is derived from an EMBL/GenBank/DDBJ whole genome shotgun (WGS) entry which is preliminary data.</text>
</comment>
<feature type="region of interest" description="Disordered" evidence="6">
    <location>
        <begin position="1"/>
        <end position="27"/>
    </location>
</feature>
<feature type="transmembrane region" description="Helical" evidence="7">
    <location>
        <begin position="68"/>
        <end position="87"/>
    </location>
</feature>
<feature type="compositionally biased region" description="Pro residues" evidence="6">
    <location>
        <begin position="16"/>
        <end position="25"/>
    </location>
</feature>
<feature type="transmembrane region" description="Helical" evidence="7">
    <location>
        <begin position="153"/>
        <end position="177"/>
    </location>
</feature>
<evidence type="ECO:0000313" key="10">
    <source>
        <dbReference type="Proteomes" id="UP001239445"/>
    </source>
</evidence>
<evidence type="ECO:0000256" key="4">
    <source>
        <dbReference type="ARBA" id="ARBA00023136"/>
    </source>
</evidence>
<dbReference type="Proteomes" id="UP001239445">
    <property type="component" value="Unassembled WGS sequence"/>
</dbReference>
<dbReference type="Pfam" id="PF20684">
    <property type="entry name" value="Fung_rhodopsin"/>
    <property type="match status" value="1"/>
</dbReference>
<proteinExistence type="inferred from homology"/>
<feature type="transmembrane region" description="Helical" evidence="7">
    <location>
        <begin position="115"/>
        <end position="141"/>
    </location>
</feature>
<feature type="domain" description="Rhodopsin" evidence="8">
    <location>
        <begin position="53"/>
        <end position="297"/>
    </location>
</feature>
<protein>
    <recommendedName>
        <fullName evidence="8">Rhodopsin domain-containing protein</fullName>
    </recommendedName>
</protein>
<sequence>MATDTQPPAPSGSAAAPPPPAPDPSTLPHDSRRANLIACAVICWVIAAVFVAIRFYTRGVIIRVINWSDWYILGAVIFSAGNAVALVDQALHGSGTHVWDLDPTDTPSAIAWFRAAWYGILMYLLSLFCSKMSILALYMTLFAFRWARVGCQILIFVVVVSSLFMLLTTFTACIPLHAYWDITIPRDQVYCHAQAFWWANTGMHMITDVLIFLLPMPVVWRTLLPRRQKILLFCVFGLAFVVCFISILRLPKLYENAGPNPPTDPTWFAVDLSYLTAVEVNGAIVCACMMTLKPFVAKYFPGVLGSLVHGSTGSNKTSSSQESGGGRRGPPTIGSLPSKQPISPADSEVMGKVGGIGSSGKRGGGGGWSSSEGGTYYEIDEWGGGDVEMGGMMRKEDAASSVRSEEDVVQVESTLVREKSTDDIIRAGR</sequence>
<evidence type="ECO:0000256" key="7">
    <source>
        <dbReference type="SAM" id="Phobius"/>
    </source>
</evidence>
<evidence type="ECO:0000259" key="8">
    <source>
        <dbReference type="Pfam" id="PF20684"/>
    </source>
</evidence>
<gene>
    <name evidence="9" type="ORF">QBC47DRAFT_349501</name>
</gene>
<dbReference type="GO" id="GO:0016020">
    <property type="term" value="C:membrane"/>
    <property type="evidence" value="ECO:0007669"/>
    <property type="project" value="UniProtKB-SubCell"/>
</dbReference>
<dbReference type="AlphaFoldDB" id="A0AAJ0F6U0"/>
<dbReference type="EMBL" id="MU839839">
    <property type="protein sequence ID" value="KAK1752698.1"/>
    <property type="molecule type" value="Genomic_DNA"/>
</dbReference>
<keyword evidence="4 7" id="KW-0472">Membrane</keyword>
<keyword evidence="2 7" id="KW-0812">Transmembrane</keyword>
<evidence type="ECO:0000256" key="5">
    <source>
        <dbReference type="ARBA" id="ARBA00038359"/>
    </source>
</evidence>
<organism evidence="9 10">
    <name type="scientific">Echria macrotheca</name>
    <dbReference type="NCBI Taxonomy" id="438768"/>
    <lineage>
        <taxon>Eukaryota</taxon>
        <taxon>Fungi</taxon>
        <taxon>Dikarya</taxon>
        <taxon>Ascomycota</taxon>
        <taxon>Pezizomycotina</taxon>
        <taxon>Sordariomycetes</taxon>
        <taxon>Sordariomycetidae</taxon>
        <taxon>Sordariales</taxon>
        <taxon>Schizotheciaceae</taxon>
        <taxon>Echria</taxon>
    </lineage>
</organism>
<feature type="transmembrane region" description="Helical" evidence="7">
    <location>
        <begin position="197"/>
        <end position="218"/>
    </location>
</feature>
<evidence type="ECO:0000256" key="6">
    <source>
        <dbReference type="SAM" id="MobiDB-lite"/>
    </source>
</evidence>
<feature type="transmembrane region" description="Helical" evidence="7">
    <location>
        <begin position="230"/>
        <end position="248"/>
    </location>
</feature>
<comment type="subcellular location">
    <subcellularLocation>
        <location evidence="1">Membrane</location>
        <topology evidence="1">Multi-pass membrane protein</topology>
    </subcellularLocation>
</comment>
<evidence type="ECO:0000313" key="9">
    <source>
        <dbReference type="EMBL" id="KAK1752698.1"/>
    </source>
</evidence>
<feature type="region of interest" description="Disordered" evidence="6">
    <location>
        <begin position="311"/>
        <end position="375"/>
    </location>
</feature>